<feature type="compositionally biased region" description="Polar residues" evidence="1">
    <location>
        <begin position="210"/>
        <end position="261"/>
    </location>
</feature>
<dbReference type="Proteomes" id="UP000230423">
    <property type="component" value="Unassembled WGS sequence"/>
</dbReference>
<evidence type="ECO:0000313" key="2">
    <source>
        <dbReference type="EMBL" id="PIO72919.1"/>
    </source>
</evidence>
<protein>
    <submittedName>
        <fullName evidence="2">Uncharacterized protein</fullName>
    </submittedName>
</protein>
<dbReference type="OrthoDB" id="5877538at2759"/>
<proteinExistence type="predicted"/>
<dbReference type="EMBL" id="KZ345563">
    <property type="protein sequence ID" value="PIO72919.1"/>
    <property type="molecule type" value="Genomic_DNA"/>
</dbReference>
<evidence type="ECO:0000313" key="3">
    <source>
        <dbReference type="Proteomes" id="UP000230423"/>
    </source>
</evidence>
<evidence type="ECO:0000256" key="1">
    <source>
        <dbReference type="SAM" id="MobiDB-lite"/>
    </source>
</evidence>
<reference evidence="2 3" key="1">
    <citation type="submission" date="2015-09" db="EMBL/GenBank/DDBJ databases">
        <title>Draft genome of the parasitic nematode Teladorsagia circumcincta isolate WARC Sus (inbred).</title>
        <authorList>
            <person name="Mitreva M."/>
        </authorList>
    </citation>
    <scope>NUCLEOTIDE SEQUENCE [LARGE SCALE GENOMIC DNA]</scope>
    <source>
        <strain evidence="2 3">S</strain>
    </source>
</reference>
<keyword evidence="3" id="KW-1185">Reference proteome</keyword>
<name>A0A2G9URM4_TELCI</name>
<feature type="compositionally biased region" description="Basic and acidic residues" evidence="1">
    <location>
        <begin position="287"/>
        <end position="302"/>
    </location>
</feature>
<accession>A0A2G9URM4</accession>
<dbReference type="AlphaFoldDB" id="A0A2G9URM4"/>
<gene>
    <name evidence="2" type="ORF">TELCIR_05129</name>
</gene>
<feature type="compositionally biased region" description="Polar residues" evidence="1">
    <location>
        <begin position="148"/>
        <end position="159"/>
    </location>
</feature>
<feature type="compositionally biased region" description="Polar residues" evidence="1">
    <location>
        <begin position="169"/>
        <end position="180"/>
    </location>
</feature>
<feature type="compositionally biased region" description="Polar residues" evidence="1">
    <location>
        <begin position="108"/>
        <end position="120"/>
    </location>
</feature>
<feature type="compositionally biased region" description="Polar residues" evidence="1">
    <location>
        <begin position="187"/>
        <end position="199"/>
    </location>
</feature>
<organism evidence="2 3">
    <name type="scientific">Teladorsagia circumcincta</name>
    <name type="common">Brown stomach worm</name>
    <name type="synonym">Ostertagia circumcincta</name>
    <dbReference type="NCBI Taxonomy" id="45464"/>
    <lineage>
        <taxon>Eukaryota</taxon>
        <taxon>Metazoa</taxon>
        <taxon>Ecdysozoa</taxon>
        <taxon>Nematoda</taxon>
        <taxon>Chromadorea</taxon>
        <taxon>Rhabditida</taxon>
        <taxon>Rhabditina</taxon>
        <taxon>Rhabditomorpha</taxon>
        <taxon>Strongyloidea</taxon>
        <taxon>Trichostrongylidae</taxon>
        <taxon>Teladorsagia</taxon>
    </lineage>
</organism>
<sequence length="302" mass="33505">MDNEDSILAGSMSPQFLKELSDYLYGLITGKYQPRRQHSRQPAGGGLTSNEIVLDYEEETRALDARNRGLDPMTASVLRSPARSQPRRLHTPTRVARPRPQPGPALTQPGTAQTTSQASSPEELRTVQGPPLARRLPTLFQDAPRRLPQTSEMVESSRTLPRDELIPSQMGSQPTRTRQGPQRVMLLTNQRRPASTSPQGAPMPSRTLPEITQQRRPQNPATSSETSQSSLWATTTTSPRIATNLSVALQNRTRTPVSGASFSRRRNVRQGISRRRPSSARRSSSKRRSEGTIRRSRSSGEI</sequence>
<feature type="compositionally biased region" description="Basic residues" evidence="1">
    <location>
        <begin position="263"/>
        <end position="286"/>
    </location>
</feature>
<feature type="region of interest" description="Disordered" evidence="1">
    <location>
        <begin position="65"/>
        <end position="302"/>
    </location>
</feature>